<proteinExistence type="predicted"/>
<gene>
    <name evidence="3" type="ORF">C1J01_03775</name>
</gene>
<evidence type="ECO:0000313" key="4">
    <source>
        <dbReference type="Proteomes" id="UP000249304"/>
    </source>
</evidence>
<dbReference type="OrthoDB" id="9787068at2"/>
<name>A0A2W2EZZ0_9ACTN</name>
<feature type="compositionally biased region" description="Low complexity" evidence="1">
    <location>
        <begin position="17"/>
        <end position="39"/>
    </location>
</feature>
<sequence>MAERPPGRVRHGERRPVGPLAAPPVAGVRAGRPGGAARRPGARRAPHEGAAGGERAVSLSLNQWTTRRWSVAEAVDGCVRHGLEAIGLWREKVAEQGLAESVKLVRAAGLRVSSLCRGGFLTAGGLPGEEGRTAFARALEDNRRAVDEAAELGAACLVMVVGGLPGVRPGEAPPDGFTRDLAGARERVAEALAELAPYAGERGVRLALEPLHPIYCPDRAVLSTLGQALELSLPYPEEQVGVVVDTFHVWWDPRLFDEIARAGRRIASYQVCDYLHPLPEDVLLGRGMMGDGVIDFPPITRAVLAAGYAGDVEVEIFNADVWAADPDEVVSTMKSRYAGVVLP</sequence>
<dbReference type="InterPro" id="IPR050312">
    <property type="entry name" value="IolE/XylAMocC-like"/>
</dbReference>
<feature type="domain" description="Xylose isomerase-like TIM barrel" evidence="2">
    <location>
        <begin position="78"/>
        <end position="325"/>
    </location>
</feature>
<keyword evidence="4" id="KW-1185">Reference proteome</keyword>
<dbReference type="InterPro" id="IPR036237">
    <property type="entry name" value="Xyl_isomerase-like_sf"/>
</dbReference>
<dbReference type="EMBL" id="POUD01000008">
    <property type="protein sequence ID" value="PZG22519.1"/>
    <property type="molecule type" value="Genomic_DNA"/>
</dbReference>
<feature type="region of interest" description="Disordered" evidence="1">
    <location>
        <begin position="1"/>
        <end position="55"/>
    </location>
</feature>
<dbReference type="InterPro" id="IPR013022">
    <property type="entry name" value="Xyl_isomerase-like_TIM-brl"/>
</dbReference>
<dbReference type="SUPFAM" id="SSF51658">
    <property type="entry name" value="Xylose isomerase-like"/>
    <property type="match status" value="1"/>
</dbReference>
<dbReference type="Gene3D" id="3.20.20.150">
    <property type="entry name" value="Divalent-metal-dependent TIM barrel enzymes"/>
    <property type="match status" value="1"/>
</dbReference>
<dbReference type="PANTHER" id="PTHR12110">
    <property type="entry name" value="HYDROXYPYRUVATE ISOMERASE"/>
    <property type="match status" value="1"/>
</dbReference>
<evidence type="ECO:0000256" key="1">
    <source>
        <dbReference type="SAM" id="MobiDB-lite"/>
    </source>
</evidence>
<organism evidence="3 4">
    <name type="scientific">Nonomuraea aridisoli</name>
    <dbReference type="NCBI Taxonomy" id="2070368"/>
    <lineage>
        <taxon>Bacteria</taxon>
        <taxon>Bacillati</taxon>
        <taxon>Actinomycetota</taxon>
        <taxon>Actinomycetes</taxon>
        <taxon>Streptosporangiales</taxon>
        <taxon>Streptosporangiaceae</taxon>
        <taxon>Nonomuraea</taxon>
    </lineage>
</organism>
<dbReference type="Pfam" id="PF01261">
    <property type="entry name" value="AP_endonuc_2"/>
    <property type="match status" value="1"/>
</dbReference>
<reference evidence="3 4" key="1">
    <citation type="submission" date="2018-01" db="EMBL/GenBank/DDBJ databases">
        <title>Draft genome sequence of Nonomuraea sp. KC333.</title>
        <authorList>
            <person name="Sahin N."/>
            <person name="Saygin H."/>
            <person name="Ay H."/>
        </authorList>
    </citation>
    <scope>NUCLEOTIDE SEQUENCE [LARGE SCALE GENOMIC DNA]</scope>
    <source>
        <strain evidence="3 4">KC333</strain>
    </source>
</reference>
<keyword evidence="3" id="KW-0413">Isomerase</keyword>
<dbReference type="PANTHER" id="PTHR12110:SF52">
    <property type="entry name" value="XYLOSE ISOMERASE"/>
    <property type="match status" value="1"/>
</dbReference>
<evidence type="ECO:0000313" key="3">
    <source>
        <dbReference type="EMBL" id="PZG22519.1"/>
    </source>
</evidence>
<dbReference type="Proteomes" id="UP000249304">
    <property type="component" value="Unassembled WGS sequence"/>
</dbReference>
<accession>A0A2W2EZZ0</accession>
<evidence type="ECO:0000259" key="2">
    <source>
        <dbReference type="Pfam" id="PF01261"/>
    </source>
</evidence>
<dbReference type="GO" id="GO:0016853">
    <property type="term" value="F:isomerase activity"/>
    <property type="evidence" value="ECO:0007669"/>
    <property type="project" value="UniProtKB-KW"/>
</dbReference>
<comment type="caution">
    <text evidence="3">The sequence shown here is derived from an EMBL/GenBank/DDBJ whole genome shotgun (WGS) entry which is preliminary data.</text>
</comment>
<dbReference type="AlphaFoldDB" id="A0A2W2EZZ0"/>
<protein>
    <submittedName>
        <fullName evidence="3">Xylose isomerase</fullName>
    </submittedName>
</protein>